<comment type="caution">
    <text evidence="5">The sequence shown here is derived from an EMBL/GenBank/DDBJ whole genome shotgun (WGS) entry which is preliminary data.</text>
</comment>
<dbReference type="Gene3D" id="2.60.120.260">
    <property type="entry name" value="Galactose-binding domain-like"/>
    <property type="match status" value="1"/>
</dbReference>
<accession>A0A7W4FCK7</accession>
<proteinExistence type="inferred from homology"/>
<reference evidence="5 6" key="1">
    <citation type="submission" date="2020-04" db="EMBL/GenBank/DDBJ databases">
        <title>Description of novel Gluconacetobacter.</title>
        <authorList>
            <person name="Sombolestani A."/>
        </authorList>
    </citation>
    <scope>NUCLEOTIDE SEQUENCE [LARGE SCALE GENOMIC DNA]</scope>
    <source>
        <strain evidence="5 6">LMG 7603</strain>
    </source>
</reference>
<comment type="similarity">
    <text evidence="1">Belongs to the glycosyl hydrolase 66 family.</text>
</comment>
<feature type="signal peptide" evidence="3">
    <location>
        <begin position="1"/>
        <end position="19"/>
    </location>
</feature>
<evidence type="ECO:0000313" key="5">
    <source>
        <dbReference type="EMBL" id="MBB2155188.1"/>
    </source>
</evidence>
<dbReference type="Gene3D" id="2.60.40.1180">
    <property type="entry name" value="Golgi alpha-mannosidase II"/>
    <property type="match status" value="1"/>
</dbReference>
<protein>
    <recommendedName>
        <fullName evidence="4">Ig-like domain-containing protein</fullName>
    </recommendedName>
</protein>
<evidence type="ECO:0000313" key="6">
    <source>
        <dbReference type="Proteomes" id="UP000550787"/>
    </source>
</evidence>
<dbReference type="EMBL" id="JABEQG010000002">
    <property type="protein sequence ID" value="MBB2155188.1"/>
    <property type="molecule type" value="Genomic_DNA"/>
</dbReference>
<evidence type="ECO:0000256" key="1">
    <source>
        <dbReference type="ARBA" id="ARBA00010837"/>
    </source>
</evidence>
<dbReference type="Gene3D" id="2.60.40.10">
    <property type="entry name" value="Immunoglobulins"/>
    <property type="match status" value="1"/>
</dbReference>
<gene>
    <name evidence="5" type="ORF">HLH33_02500</name>
</gene>
<name>A0A7W4FCK7_GLUDI</name>
<dbReference type="PROSITE" id="PS50835">
    <property type="entry name" value="IG_LIKE"/>
    <property type="match status" value="1"/>
</dbReference>
<sequence>MMKSIFALLAILVCGSAHAASLSGPLIKHVTDDKAFYKAGAPATVTIALTNGTGSAFTGNIDAMLCTSRGTAVGFQQMPVSGLAAGASTTVAWTLNLPLLNVHSFYLSIVAVNSADSGGVSCTGTGSTSSSPVDVASGALNIAASAWEDPIEAFVDAPTLTSTTITAQQVAANLAQYHIGLIQGYDLLSRHDAPYPTGSSWKNLAGATLTSAEVSAYASAFHGYGMKFLAYSLWNGAWSDYLTADPNVSLSMGLFTSACGVSGGVCALAEQLSTGVGAGWPSWGWSSNGLYEMNPANGRWMTYLASQFQSVLSLGFDGIHLDTLGDPGVAAYDVKGRLVNGLGSDIAPFANYVQSALGVCTDINQVSGWNLQDEAVRGQSCNLYIEPHPEFGNYPFYPSLNGLVEQMFEWTGRPLITAFYPQQVMSGVLDLSYAVNNEPVTVCDPSVQGSSACPANDSGIELLLGQIAASGASQLMLGDLDHLTPGPFFPRASLGIDANLQEYLADYYNWFVGFRDLLRGHSVDATDVINVTNGAGTDIGSSTGAAGSVYYRAWTRAGIAGGISLTNLVGLADNRIDDPDGKHNPTEQTNLKVISEIYGNQTPGVLWYSAPDVNHGFPQQLTYTLGDTTTNNGLTVRNVTFTVPDLKTVGIAWVEGSNLSTARDWTVNASDFIRGGTPAWSPNGMGASAAATVHGCCGRAIYWDNIDLGASGVTSLSAVTYSQYGAPIEFHADTENGQLLATVNAPASSSGTLNTSTVTVANSPAGVHRIWVKFPDRDVTLYGWQP</sequence>
<evidence type="ECO:0000256" key="3">
    <source>
        <dbReference type="SAM" id="SignalP"/>
    </source>
</evidence>
<dbReference type="InterPro" id="IPR013780">
    <property type="entry name" value="Glyco_hydro_b"/>
</dbReference>
<dbReference type="Gene3D" id="3.20.20.80">
    <property type="entry name" value="Glycosidases"/>
    <property type="match status" value="1"/>
</dbReference>
<dbReference type="InterPro" id="IPR013783">
    <property type="entry name" value="Ig-like_fold"/>
</dbReference>
<dbReference type="RefSeq" id="WP_183115360.1">
    <property type="nucleotide sequence ID" value="NZ_JABEQG010000002.1"/>
</dbReference>
<organism evidence="5 6">
    <name type="scientific">Gluconacetobacter diazotrophicus</name>
    <name type="common">Acetobacter diazotrophicus</name>
    <dbReference type="NCBI Taxonomy" id="33996"/>
    <lineage>
        <taxon>Bacteria</taxon>
        <taxon>Pseudomonadati</taxon>
        <taxon>Pseudomonadota</taxon>
        <taxon>Alphaproteobacteria</taxon>
        <taxon>Acetobacterales</taxon>
        <taxon>Acetobacteraceae</taxon>
        <taxon>Gluconacetobacter</taxon>
    </lineage>
</organism>
<feature type="chain" id="PRO_5031440758" description="Ig-like domain-containing protein" evidence="3">
    <location>
        <begin position="20"/>
        <end position="786"/>
    </location>
</feature>
<dbReference type="AlphaFoldDB" id="A0A7W4FCK7"/>
<feature type="domain" description="Ig-like" evidence="4">
    <location>
        <begin position="42"/>
        <end position="134"/>
    </location>
</feature>
<dbReference type="Pfam" id="PF13199">
    <property type="entry name" value="Glyco_hydro_66"/>
    <property type="match status" value="1"/>
</dbReference>
<keyword evidence="2 3" id="KW-0732">Signal</keyword>
<evidence type="ECO:0000259" key="4">
    <source>
        <dbReference type="PROSITE" id="PS50835"/>
    </source>
</evidence>
<evidence type="ECO:0000256" key="2">
    <source>
        <dbReference type="ARBA" id="ARBA00022729"/>
    </source>
</evidence>
<dbReference type="InterPro" id="IPR007110">
    <property type="entry name" value="Ig-like_dom"/>
</dbReference>
<dbReference type="Proteomes" id="UP000550787">
    <property type="component" value="Unassembled WGS sequence"/>
</dbReference>
<dbReference type="InterPro" id="IPR025092">
    <property type="entry name" value="Glyco_hydro_66"/>
</dbReference>